<gene>
    <name evidence="1" type="ORF">A4H97_28115</name>
</gene>
<protein>
    <submittedName>
        <fullName evidence="1">Uncharacterized protein</fullName>
    </submittedName>
</protein>
<sequence>MDEPAARSACIQQNEFKWGGLRQITLSAKPEDKHQEQAMQLIVQRSKEFYHIVSCKTFSPLLTKTGA</sequence>
<accession>A0A1V9EUG0</accession>
<dbReference type="RefSeq" id="WP_081200079.1">
    <property type="nucleotide sequence ID" value="NZ_FOCZ01000015.1"/>
</dbReference>
<evidence type="ECO:0000313" key="1">
    <source>
        <dbReference type="EMBL" id="OQP49759.1"/>
    </source>
</evidence>
<organism evidence="1 2">
    <name type="scientific">Niastella yeongjuensis</name>
    <dbReference type="NCBI Taxonomy" id="354355"/>
    <lineage>
        <taxon>Bacteria</taxon>
        <taxon>Pseudomonadati</taxon>
        <taxon>Bacteroidota</taxon>
        <taxon>Chitinophagia</taxon>
        <taxon>Chitinophagales</taxon>
        <taxon>Chitinophagaceae</taxon>
        <taxon>Niastella</taxon>
    </lineage>
</organism>
<comment type="caution">
    <text evidence="1">The sequence shown here is derived from an EMBL/GenBank/DDBJ whole genome shotgun (WGS) entry which is preliminary data.</text>
</comment>
<dbReference type="AlphaFoldDB" id="A0A1V9EUG0"/>
<proteinExistence type="predicted"/>
<reference evidence="2" key="1">
    <citation type="submission" date="2016-04" db="EMBL/GenBank/DDBJ databases">
        <authorList>
            <person name="Chen L."/>
            <person name="Zhuang W."/>
            <person name="Wang G."/>
        </authorList>
    </citation>
    <scope>NUCLEOTIDE SEQUENCE [LARGE SCALE GENOMIC DNA]</scope>
    <source>
        <strain evidence="2">17621</strain>
    </source>
</reference>
<dbReference type="Proteomes" id="UP000192610">
    <property type="component" value="Unassembled WGS sequence"/>
</dbReference>
<evidence type="ECO:0000313" key="2">
    <source>
        <dbReference type="Proteomes" id="UP000192610"/>
    </source>
</evidence>
<dbReference type="EMBL" id="LVXG01000013">
    <property type="protein sequence ID" value="OQP49759.1"/>
    <property type="molecule type" value="Genomic_DNA"/>
</dbReference>
<keyword evidence="2" id="KW-1185">Reference proteome</keyword>
<name>A0A1V9EUG0_9BACT</name>